<gene>
    <name evidence="1" type="ORF">E2C01_022128</name>
</gene>
<sequence length="98" mass="10376">MESLLLTVDAHKADVTRAHWFPTGSALVSCLPVCSPGTQCASNHGSSALCYHYGVLVNGLADILGVLHNLCSAYSLIRAAANSCIYVCLANFEAPVFY</sequence>
<protein>
    <submittedName>
        <fullName evidence="1">Uncharacterized protein</fullName>
    </submittedName>
</protein>
<evidence type="ECO:0000313" key="2">
    <source>
        <dbReference type="Proteomes" id="UP000324222"/>
    </source>
</evidence>
<dbReference type="AlphaFoldDB" id="A0A5B7E6G0"/>
<comment type="caution">
    <text evidence="1">The sequence shown here is derived from an EMBL/GenBank/DDBJ whole genome shotgun (WGS) entry which is preliminary data.</text>
</comment>
<dbReference type="EMBL" id="VSRR010001987">
    <property type="protein sequence ID" value="MPC28915.1"/>
    <property type="molecule type" value="Genomic_DNA"/>
</dbReference>
<evidence type="ECO:0000313" key="1">
    <source>
        <dbReference type="EMBL" id="MPC28915.1"/>
    </source>
</evidence>
<name>A0A5B7E6G0_PORTR</name>
<reference evidence="1 2" key="1">
    <citation type="submission" date="2019-05" db="EMBL/GenBank/DDBJ databases">
        <title>Another draft genome of Portunus trituberculatus and its Hox gene families provides insights of decapod evolution.</title>
        <authorList>
            <person name="Jeong J.-H."/>
            <person name="Song I."/>
            <person name="Kim S."/>
            <person name="Choi T."/>
            <person name="Kim D."/>
            <person name="Ryu S."/>
            <person name="Kim W."/>
        </authorList>
    </citation>
    <scope>NUCLEOTIDE SEQUENCE [LARGE SCALE GENOMIC DNA]</scope>
    <source>
        <tissue evidence="1">Muscle</tissue>
    </source>
</reference>
<keyword evidence="2" id="KW-1185">Reference proteome</keyword>
<accession>A0A5B7E6G0</accession>
<proteinExistence type="predicted"/>
<organism evidence="1 2">
    <name type="scientific">Portunus trituberculatus</name>
    <name type="common">Swimming crab</name>
    <name type="synonym">Neptunus trituberculatus</name>
    <dbReference type="NCBI Taxonomy" id="210409"/>
    <lineage>
        <taxon>Eukaryota</taxon>
        <taxon>Metazoa</taxon>
        <taxon>Ecdysozoa</taxon>
        <taxon>Arthropoda</taxon>
        <taxon>Crustacea</taxon>
        <taxon>Multicrustacea</taxon>
        <taxon>Malacostraca</taxon>
        <taxon>Eumalacostraca</taxon>
        <taxon>Eucarida</taxon>
        <taxon>Decapoda</taxon>
        <taxon>Pleocyemata</taxon>
        <taxon>Brachyura</taxon>
        <taxon>Eubrachyura</taxon>
        <taxon>Portunoidea</taxon>
        <taxon>Portunidae</taxon>
        <taxon>Portuninae</taxon>
        <taxon>Portunus</taxon>
    </lineage>
</organism>
<dbReference type="Proteomes" id="UP000324222">
    <property type="component" value="Unassembled WGS sequence"/>
</dbReference>